<dbReference type="EMBL" id="QJSP01000006">
    <property type="protein sequence ID" value="PYE17393.1"/>
    <property type="molecule type" value="Genomic_DNA"/>
</dbReference>
<dbReference type="AlphaFoldDB" id="A0A318RMM0"/>
<sequence>MNKEVATRLAEVRLAQWSRDADYNDLEWADSNESTTTEHVLDGGVDYKVELTVWREQHAREYTMGVRVSETARRRFFGGAVSRYGRMFPDGRFVEGP</sequence>
<accession>A0A318RMM0</accession>
<protein>
    <submittedName>
        <fullName evidence="1">Uncharacterized protein</fullName>
    </submittedName>
</protein>
<proteinExistence type="predicted"/>
<evidence type="ECO:0000313" key="1">
    <source>
        <dbReference type="EMBL" id="PYE17393.1"/>
    </source>
</evidence>
<dbReference type="RefSeq" id="WP_110469653.1">
    <property type="nucleotide sequence ID" value="NZ_QJSP01000006.1"/>
</dbReference>
<keyword evidence="2" id="KW-1185">Reference proteome</keyword>
<name>A0A318RMM0_WILLI</name>
<gene>
    <name evidence="1" type="ORF">DFR67_10696</name>
</gene>
<dbReference type="OrthoDB" id="4578524at2"/>
<reference evidence="1 2" key="1">
    <citation type="submission" date="2018-06" db="EMBL/GenBank/DDBJ databases">
        <title>Genomic Encyclopedia of Type Strains, Phase IV (KMG-IV): sequencing the most valuable type-strain genomes for metagenomic binning, comparative biology and taxonomic classification.</title>
        <authorList>
            <person name="Goeker M."/>
        </authorList>
    </citation>
    <scope>NUCLEOTIDE SEQUENCE [LARGE SCALE GENOMIC DNA]</scope>
    <source>
        <strain evidence="1 2">DSM 45521</strain>
    </source>
</reference>
<evidence type="ECO:0000313" key="2">
    <source>
        <dbReference type="Proteomes" id="UP000247591"/>
    </source>
</evidence>
<comment type="caution">
    <text evidence="1">The sequence shown here is derived from an EMBL/GenBank/DDBJ whole genome shotgun (WGS) entry which is preliminary data.</text>
</comment>
<dbReference type="Proteomes" id="UP000247591">
    <property type="component" value="Unassembled WGS sequence"/>
</dbReference>
<organism evidence="1 2">
    <name type="scientific">Williamsia limnetica</name>
    <dbReference type="NCBI Taxonomy" id="882452"/>
    <lineage>
        <taxon>Bacteria</taxon>
        <taxon>Bacillati</taxon>
        <taxon>Actinomycetota</taxon>
        <taxon>Actinomycetes</taxon>
        <taxon>Mycobacteriales</taxon>
        <taxon>Nocardiaceae</taxon>
        <taxon>Williamsia</taxon>
    </lineage>
</organism>